<feature type="coiled-coil region" evidence="1">
    <location>
        <begin position="647"/>
        <end position="678"/>
    </location>
</feature>
<name>A0A4R7SVL3_9ACTN</name>
<dbReference type="InterPro" id="IPR036322">
    <property type="entry name" value="WD40_repeat_dom_sf"/>
</dbReference>
<feature type="region of interest" description="Disordered" evidence="2">
    <location>
        <begin position="57"/>
        <end position="108"/>
    </location>
</feature>
<dbReference type="Gene3D" id="2.130.10.10">
    <property type="entry name" value="YVTN repeat-like/Quinoprotein amine dehydrogenase"/>
    <property type="match status" value="1"/>
</dbReference>
<evidence type="ECO:0000256" key="1">
    <source>
        <dbReference type="SAM" id="Coils"/>
    </source>
</evidence>
<dbReference type="OrthoDB" id="3790848at2"/>
<dbReference type="EMBL" id="SOCE01000003">
    <property type="protein sequence ID" value="TDU82427.1"/>
    <property type="molecule type" value="Genomic_DNA"/>
</dbReference>
<dbReference type="InterPro" id="IPR052754">
    <property type="entry name" value="NTPase_KAP_P-loop"/>
</dbReference>
<dbReference type="AlphaFoldDB" id="A0A4R7SVL3"/>
<dbReference type="PANTHER" id="PTHR22674">
    <property type="entry name" value="NTPASE, KAP FAMILY P-LOOP DOMAIN-CONTAINING 1"/>
    <property type="match status" value="1"/>
</dbReference>
<dbReference type="SUPFAM" id="SSF50978">
    <property type="entry name" value="WD40 repeat-like"/>
    <property type="match status" value="1"/>
</dbReference>
<dbReference type="RefSeq" id="WP_133985188.1">
    <property type="nucleotide sequence ID" value="NZ_SOCE01000003.1"/>
</dbReference>
<organism evidence="4 5">
    <name type="scientific">Kribbella voronezhensis</name>
    <dbReference type="NCBI Taxonomy" id="2512212"/>
    <lineage>
        <taxon>Bacteria</taxon>
        <taxon>Bacillati</taxon>
        <taxon>Actinomycetota</taxon>
        <taxon>Actinomycetes</taxon>
        <taxon>Propionibacteriales</taxon>
        <taxon>Kribbellaceae</taxon>
        <taxon>Kribbella</taxon>
    </lineage>
</organism>
<dbReference type="InterPro" id="IPR015943">
    <property type="entry name" value="WD40/YVTN_repeat-like_dom_sf"/>
</dbReference>
<proteinExistence type="predicted"/>
<dbReference type="Proteomes" id="UP000295151">
    <property type="component" value="Unassembled WGS sequence"/>
</dbReference>
<feature type="region of interest" description="Disordered" evidence="2">
    <location>
        <begin position="1"/>
        <end position="32"/>
    </location>
</feature>
<evidence type="ECO:0000313" key="5">
    <source>
        <dbReference type="Proteomes" id="UP000295151"/>
    </source>
</evidence>
<dbReference type="Pfam" id="PF07693">
    <property type="entry name" value="KAP_NTPase"/>
    <property type="match status" value="1"/>
</dbReference>
<keyword evidence="5" id="KW-1185">Reference proteome</keyword>
<evidence type="ECO:0000313" key="4">
    <source>
        <dbReference type="EMBL" id="TDU82427.1"/>
    </source>
</evidence>
<feature type="domain" description="KAP NTPase" evidence="3">
    <location>
        <begin position="399"/>
        <end position="922"/>
    </location>
</feature>
<feature type="compositionally biased region" description="Low complexity" evidence="2">
    <location>
        <begin position="75"/>
        <end position="90"/>
    </location>
</feature>
<feature type="compositionally biased region" description="Basic and acidic residues" evidence="2">
    <location>
        <begin position="92"/>
        <end position="107"/>
    </location>
</feature>
<accession>A0A4R7SVL3</accession>
<dbReference type="InterPro" id="IPR011646">
    <property type="entry name" value="KAP_P-loop"/>
</dbReference>
<gene>
    <name evidence="4" type="ORF">EV138_7318</name>
</gene>
<evidence type="ECO:0000256" key="2">
    <source>
        <dbReference type="SAM" id="MobiDB-lite"/>
    </source>
</evidence>
<evidence type="ECO:0000259" key="3">
    <source>
        <dbReference type="Pfam" id="PF07693"/>
    </source>
</evidence>
<dbReference type="PANTHER" id="PTHR22674:SF6">
    <property type="entry name" value="NTPASE KAP FAMILY P-LOOP DOMAIN-CONTAINING PROTEIN 1"/>
    <property type="match status" value="1"/>
</dbReference>
<feature type="coiled-coil region" evidence="1">
    <location>
        <begin position="499"/>
        <end position="526"/>
    </location>
</feature>
<protein>
    <submittedName>
        <fullName evidence="4">KAP-like P-loop domain-containing protein</fullName>
    </submittedName>
</protein>
<keyword evidence="1" id="KW-0175">Coiled coil</keyword>
<comment type="caution">
    <text evidence="4">The sequence shown here is derived from an EMBL/GenBank/DDBJ whole genome shotgun (WGS) entry which is preliminary data.</text>
</comment>
<sequence>MPEDATPFDPNLTPRLIPRESEQPDPRSAGAWGVWGKFAGAPVLITNGRRGTATLWRSVGGNPPPHGSPRWLQIGSAPGASSSDSAGSSSFEVDRAAQRDPSRDRMDWGTWNEFDGSQLLVTGGAMGRDDQPALWWWRPGEEAFHPFGIGETDVPWWGAWGQVDGRAVLATGGQGGLIHLWDPADFQRITSFGVNDGGLTAWGAWGLENGEPVLATGGRTGVQRWPASSLREPTASWGAELPELLTGPETVWGAWSTVAGDSVLATGDSTGAVRLFSRRTDQMTILHFGTARQSQSLGAETWGQWAQLRGAPVLIVGVGSGDVWFCDPVTGATRSTSLHKKVVWGTWSVVDGRPMLATADEADEVQFWDLVWERAVPRVPRYSSDTGGAGDRLNRLHDAAALADVITARSARPPLAVGLFGQWGDGKSTFLEMLQEQVGERARTAGPGDPIAHGNIRQVRFNAWHYAEADLWASLVAELFAQLSDGSDPVRDQRQRSRLASELVQARGLREQLDAAEKRLAELRQADAGKDWQSLSPAARLDLQAVLGADAEKLYKEVVITSSTTQLTGHSLKRLLKAISPRGWLTAAGLLAVAVALAIWGPGLIRWWLAAVPLLAAIAATARDGWSRIESVRELAGSAWQTVRRIRDEQKQRLETAEAVAAAEVEELRKRVQNLTSAGQLAGVVQERAGAASYRERLGLMTQIRQDFERMAELLRPDDPAQNDVPVVDAAGDELPAIDRIVIYIDDLDRCPPDRVIDVLEAVHLLLAVRLFVVVVAVDPRWLLRSLASHYREIFEEADDELRATTPAQYLEKIFQIVLTLPPMEQDGYQRMITDLVGVRAPVEETSISSVAPVADATEPAPDARLVSAEVTWEPDEPLDLSSLVVDRVDPLALTPDEYRLINLLGPPLITGPRSVKRLANSYGLLIATRALTGERTDLQPVPDRGGSVALPYRAGMVLLAAVIGFPMLGPELFPDLHAKARSNPRLPWTDYLAELRPTESGNRLDPTMAPAQVRHWNELLDALAKISERAALDDLPLPQELQIWAQWVIPVGRLSFPTGSAVSKLFRSSP</sequence>
<reference evidence="4 5" key="1">
    <citation type="submission" date="2019-03" db="EMBL/GenBank/DDBJ databases">
        <title>Genomic Encyclopedia of Type Strains, Phase III (KMG-III): the genomes of soil and plant-associated and newly described type strains.</title>
        <authorList>
            <person name="Whitman W."/>
        </authorList>
    </citation>
    <scope>NUCLEOTIDE SEQUENCE [LARGE SCALE GENOMIC DNA]</scope>
    <source>
        <strain evidence="4 5">VKM Ac-2575</strain>
    </source>
</reference>